<proteinExistence type="predicted"/>
<organism evidence="2">
    <name type="scientific">marine metagenome</name>
    <dbReference type="NCBI Taxonomy" id="408172"/>
    <lineage>
        <taxon>unclassified sequences</taxon>
        <taxon>metagenomes</taxon>
        <taxon>ecological metagenomes</taxon>
    </lineage>
</organism>
<feature type="non-terminal residue" evidence="2">
    <location>
        <position position="1"/>
    </location>
</feature>
<gene>
    <name evidence="2" type="ORF">METZ01_LOCUS75352</name>
</gene>
<evidence type="ECO:0000313" key="2">
    <source>
        <dbReference type="EMBL" id="SVA22498.1"/>
    </source>
</evidence>
<sequence length="135" mass="15665">VFPGAGQAFNKKYWKIPIVYAAIGTSIYSYNFNQKKYWNYRNAYKSRKAGYSNDEFQNLILDDNRLLDGADFHKKNRDLSMVFIVGFYILNILDANIDAHLKQYNVNESLTLKPYIDKEITTNSESIGLSLNLNF</sequence>
<dbReference type="Pfam" id="PF18935">
    <property type="entry name" value="DUF5683"/>
    <property type="match status" value="1"/>
</dbReference>
<evidence type="ECO:0000259" key="1">
    <source>
        <dbReference type="Pfam" id="PF18935"/>
    </source>
</evidence>
<dbReference type="AlphaFoldDB" id="A0A381U4H9"/>
<name>A0A381U4H9_9ZZZZ</name>
<feature type="domain" description="DUF5683" evidence="1">
    <location>
        <begin position="1"/>
        <end position="135"/>
    </location>
</feature>
<protein>
    <recommendedName>
        <fullName evidence="1">DUF5683 domain-containing protein</fullName>
    </recommendedName>
</protein>
<accession>A0A381U4H9</accession>
<dbReference type="InterPro" id="IPR043738">
    <property type="entry name" value="DUF5683"/>
</dbReference>
<reference evidence="2" key="1">
    <citation type="submission" date="2018-05" db="EMBL/GenBank/DDBJ databases">
        <authorList>
            <person name="Lanie J.A."/>
            <person name="Ng W.-L."/>
            <person name="Kazmierczak K.M."/>
            <person name="Andrzejewski T.M."/>
            <person name="Davidsen T.M."/>
            <person name="Wayne K.J."/>
            <person name="Tettelin H."/>
            <person name="Glass J.I."/>
            <person name="Rusch D."/>
            <person name="Podicherti R."/>
            <person name="Tsui H.-C.T."/>
            <person name="Winkler M.E."/>
        </authorList>
    </citation>
    <scope>NUCLEOTIDE SEQUENCE</scope>
</reference>
<dbReference type="EMBL" id="UINC01005623">
    <property type="protein sequence ID" value="SVA22498.1"/>
    <property type="molecule type" value="Genomic_DNA"/>
</dbReference>